<feature type="domain" description="TRPM SLOG" evidence="1">
    <location>
        <begin position="35"/>
        <end position="271"/>
    </location>
</feature>
<keyword evidence="3" id="KW-1185">Reference proteome</keyword>
<reference evidence="2 3" key="1">
    <citation type="submission" date="2020-06" db="EMBL/GenBank/DDBJ databases">
        <authorList>
            <person name="Li R."/>
            <person name="Bekaert M."/>
        </authorList>
    </citation>
    <scope>NUCLEOTIDE SEQUENCE [LARGE SCALE GENOMIC DNA]</scope>
    <source>
        <strain evidence="3">wild</strain>
    </source>
</reference>
<dbReference type="OrthoDB" id="6186151at2759"/>
<proteinExistence type="predicted"/>
<evidence type="ECO:0000313" key="2">
    <source>
        <dbReference type="EMBL" id="CAC5409977.1"/>
    </source>
</evidence>
<protein>
    <recommendedName>
        <fullName evidence="1">TRPM SLOG domain-containing protein</fullName>
    </recommendedName>
</protein>
<dbReference type="InterPro" id="IPR041491">
    <property type="entry name" value="TRPM_SLOG"/>
</dbReference>
<dbReference type="Proteomes" id="UP000507470">
    <property type="component" value="Unassembled WGS sequence"/>
</dbReference>
<accession>A0A6J8DQF8</accession>
<gene>
    <name evidence="2" type="ORF">MCOR_43188</name>
</gene>
<dbReference type="PANTHER" id="PTHR13800:SF12">
    <property type="entry name" value="TRANSIENT RECEPTOR POTENTIAL CATION CHANNEL SUBFAMILY M MEMBER-LIKE 2"/>
    <property type="match status" value="1"/>
</dbReference>
<dbReference type="GO" id="GO:0099604">
    <property type="term" value="F:ligand-gated calcium channel activity"/>
    <property type="evidence" value="ECO:0007669"/>
    <property type="project" value="TreeGrafter"/>
</dbReference>
<organism evidence="2 3">
    <name type="scientific">Mytilus coruscus</name>
    <name type="common">Sea mussel</name>
    <dbReference type="NCBI Taxonomy" id="42192"/>
    <lineage>
        <taxon>Eukaryota</taxon>
        <taxon>Metazoa</taxon>
        <taxon>Spiralia</taxon>
        <taxon>Lophotrochozoa</taxon>
        <taxon>Mollusca</taxon>
        <taxon>Bivalvia</taxon>
        <taxon>Autobranchia</taxon>
        <taxon>Pteriomorphia</taxon>
        <taxon>Mytilida</taxon>
        <taxon>Mytiloidea</taxon>
        <taxon>Mytilidae</taxon>
        <taxon>Mytilinae</taxon>
        <taxon>Mytilus</taxon>
    </lineage>
</organism>
<sequence length="392" mass="44355">MRSVPNPDWCLYLPRKSKFRTVFYTEIPDTVDHIDLGEVLEEQWDISPPEAIIAITGISHQFNIKDKRNLKKDLIEAVKSTGSWIVTCGTESGVVQFIEDAVDDHVALKKIYIPIVGILSKRVLDEIKPLKGAFKVKETNDKIPTKSTKETLDPNHTQFVVLGDPSINLPRDCASSECRNAFQSFLSNIKDADFKTQRYNDEPKSTIHDTERKYANYKPNEILPVVLVLIEGGIDAMKTVRSVLANNNHVVVIDGSGGAASFLSTCYQRATRCKHGKGESISRCKHGKRKSKGETSTLSNADENIQVLIDECFENDSEELKEEAKELEKCCLPKHKLIHIYSLKNATTKADELIQNAIFNTYTEYYDKEVANQRGSIYEEDLKINIEKKNWN</sequence>
<dbReference type="AlphaFoldDB" id="A0A6J8DQF8"/>
<dbReference type="GO" id="GO:0005886">
    <property type="term" value="C:plasma membrane"/>
    <property type="evidence" value="ECO:0007669"/>
    <property type="project" value="TreeGrafter"/>
</dbReference>
<name>A0A6J8DQF8_MYTCO</name>
<dbReference type="EMBL" id="CACVKT020007663">
    <property type="protein sequence ID" value="CAC5409977.1"/>
    <property type="molecule type" value="Genomic_DNA"/>
</dbReference>
<evidence type="ECO:0000313" key="3">
    <source>
        <dbReference type="Proteomes" id="UP000507470"/>
    </source>
</evidence>
<dbReference type="InterPro" id="IPR050927">
    <property type="entry name" value="TRPM"/>
</dbReference>
<evidence type="ECO:0000259" key="1">
    <source>
        <dbReference type="Pfam" id="PF18139"/>
    </source>
</evidence>
<dbReference type="PANTHER" id="PTHR13800">
    <property type="entry name" value="TRANSIENT RECEPTOR POTENTIAL CATION CHANNEL, SUBFAMILY M, MEMBER 6"/>
    <property type="match status" value="1"/>
</dbReference>
<dbReference type="Pfam" id="PF18139">
    <property type="entry name" value="LSDAT_euk"/>
    <property type="match status" value="1"/>
</dbReference>